<dbReference type="PANTHER" id="PTHR33385">
    <property type="entry name" value="PROTEIN XRI1"/>
    <property type="match status" value="1"/>
</dbReference>
<dbReference type="GO" id="GO:0007143">
    <property type="term" value="P:female meiotic nuclear division"/>
    <property type="evidence" value="ECO:0007669"/>
    <property type="project" value="InterPro"/>
</dbReference>
<proteinExistence type="predicted"/>
<dbReference type="GO" id="GO:0007140">
    <property type="term" value="P:male meiotic nuclear division"/>
    <property type="evidence" value="ECO:0007669"/>
    <property type="project" value="InterPro"/>
</dbReference>
<comment type="caution">
    <text evidence="2">The sequence shown here is derived from an EMBL/GenBank/DDBJ whole genome shotgun (WGS) entry which is preliminary data.</text>
</comment>
<keyword evidence="3" id="KW-1185">Reference proteome</keyword>
<dbReference type="PANTHER" id="PTHR33385:SF4">
    <property type="entry name" value="PROTEIN XRI1"/>
    <property type="match status" value="1"/>
</dbReference>
<organism evidence="2 3">
    <name type="scientific">Carnegiea gigantea</name>
    <dbReference type="NCBI Taxonomy" id="171969"/>
    <lineage>
        <taxon>Eukaryota</taxon>
        <taxon>Viridiplantae</taxon>
        <taxon>Streptophyta</taxon>
        <taxon>Embryophyta</taxon>
        <taxon>Tracheophyta</taxon>
        <taxon>Spermatophyta</taxon>
        <taxon>Magnoliopsida</taxon>
        <taxon>eudicotyledons</taxon>
        <taxon>Gunneridae</taxon>
        <taxon>Pentapetalae</taxon>
        <taxon>Caryophyllales</taxon>
        <taxon>Cactineae</taxon>
        <taxon>Cactaceae</taxon>
        <taxon>Cactoideae</taxon>
        <taxon>Echinocereeae</taxon>
        <taxon>Carnegiea</taxon>
    </lineage>
</organism>
<dbReference type="Proteomes" id="UP001153076">
    <property type="component" value="Unassembled WGS sequence"/>
</dbReference>
<dbReference type="InterPro" id="IPR039933">
    <property type="entry name" value="XRI1"/>
</dbReference>
<sequence>MGKTGDTAFHFTVFKPTVSWQWQGVEYLHQKDVNFGEPWLDLRFDLSKRGWNGITHNEPNIPYMLEQRTPVKACGEVPYHVNDCVLISGIMTKTPQESEDSFPPPKRRRMLDFDNVNEDLLSSSLKSKERIDAIDDFLSEISQWEACLQDLSPLDFEELSQPEAWLADCLDVTNMNINSDEGSAYIASGVQIGETEVCSNALDSTTNMAQRPVRSSRNVIFRGRKSYMRTPPKQGSTSSIAYPFEFIKPCSVRGDVTLKDINHRLRTPPPPKPVEIDPPISAFSGKPVIGKTRIPTQGGQGSITIMRTKG</sequence>
<dbReference type="OrthoDB" id="1913204at2759"/>
<accession>A0A9Q1GVM5</accession>
<evidence type="ECO:0000313" key="3">
    <source>
        <dbReference type="Proteomes" id="UP001153076"/>
    </source>
</evidence>
<evidence type="ECO:0000313" key="2">
    <source>
        <dbReference type="EMBL" id="KAJ8425408.1"/>
    </source>
</evidence>
<name>A0A9Q1GVM5_9CARY</name>
<feature type="region of interest" description="Disordered" evidence="1">
    <location>
        <begin position="285"/>
        <end position="310"/>
    </location>
</feature>
<gene>
    <name evidence="2" type="ORF">Cgig2_028788</name>
</gene>
<protein>
    <submittedName>
        <fullName evidence="2">Uncharacterized protein</fullName>
    </submittedName>
</protein>
<dbReference type="AlphaFoldDB" id="A0A9Q1GVM5"/>
<feature type="compositionally biased region" description="Polar residues" evidence="1">
    <location>
        <begin position="294"/>
        <end position="310"/>
    </location>
</feature>
<evidence type="ECO:0000256" key="1">
    <source>
        <dbReference type="SAM" id="MobiDB-lite"/>
    </source>
</evidence>
<dbReference type="EMBL" id="JAKOGI010001477">
    <property type="protein sequence ID" value="KAJ8425408.1"/>
    <property type="molecule type" value="Genomic_DNA"/>
</dbReference>
<reference evidence="2" key="1">
    <citation type="submission" date="2022-04" db="EMBL/GenBank/DDBJ databases">
        <title>Carnegiea gigantea Genome sequencing and assembly v2.</title>
        <authorList>
            <person name="Copetti D."/>
            <person name="Sanderson M.J."/>
            <person name="Burquez A."/>
            <person name="Wojciechowski M.F."/>
        </authorList>
    </citation>
    <scope>NUCLEOTIDE SEQUENCE</scope>
    <source>
        <strain evidence="2">SGP5-SGP5p</strain>
        <tissue evidence="2">Aerial part</tissue>
    </source>
</reference>